<sequence length="236" mass="27864">MKRGIRIPILFPDQQPYVTIQFETRCITRDSTSSRKGLQWTLLATGVTINSNSSLTQFRIVEQQHRIAQRYHGDQKFDQKQKIKEELVWQNIDMLKYVNKMLFARQDLSEFQFMGIVTALIMSYCTLRLAEVDRAKLKSMEDGSWGLIRAMRKVHDSGVMITFRLVTISKVCPTVWLSHWFNRRRKQDKDKPFQWSMVKLREASYEEASKSNKQLRKHKQAEEQDKKGNRYSGPLL</sequence>
<reference evidence="2 3" key="1">
    <citation type="submission" date="2019-03" db="EMBL/GenBank/DDBJ databases">
        <title>Single cell metagenomics reveals metabolic interactions within the superorganism composed of flagellate Streblomastix strix and complex community of Bacteroidetes bacteria on its surface.</title>
        <authorList>
            <person name="Treitli S.C."/>
            <person name="Kolisko M."/>
            <person name="Husnik F."/>
            <person name="Keeling P."/>
            <person name="Hampl V."/>
        </authorList>
    </citation>
    <scope>NUCLEOTIDE SEQUENCE [LARGE SCALE GENOMIC DNA]</scope>
    <source>
        <strain evidence="2">ST1C</strain>
    </source>
</reference>
<gene>
    <name evidence="2" type="ORF">EZS28_016328</name>
</gene>
<dbReference type="Proteomes" id="UP000324800">
    <property type="component" value="Unassembled WGS sequence"/>
</dbReference>
<evidence type="ECO:0000256" key="1">
    <source>
        <dbReference type="SAM" id="MobiDB-lite"/>
    </source>
</evidence>
<proteinExistence type="predicted"/>
<evidence type="ECO:0000313" key="2">
    <source>
        <dbReference type="EMBL" id="KAA6388147.1"/>
    </source>
</evidence>
<comment type="caution">
    <text evidence="2">The sequence shown here is derived from an EMBL/GenBank/DDBJ whole genome shotgun (WGS) entry which is preliminary data.</text>
</comment>
<feature type="region of interest" description="Disordered" evidence="1">
    <location>
        <begin position="207"/>
        <end position="236"/>
    </location>
</feature>
<dbReference type="EMBL" id="SNRW01004100">
    <property type="protein sequence ID" value="KAA6388147.1"/>
    <property type="molecule type" value="Genomic_DNA"/>
</dbReference>
<accession>A0A5J4VZR0</accession>
<organism evidence="2 3">
    <name type="scientific">Streblomastix strix</name>
    <dbReference type="NCBI Taxonomy" id="222440"/>
    <lineage>
        <taxon>Eukaryota</taxon>
        <taxon>Metamonada</taxon>
        <taxon>Preaxostyla</taxon>
        <taxon>Oxymonadida</taxon>
        <taxon>Streblomastigidae</taxon>
        <taxon>Streblomastix</taxon>
    </lineage>
</organism>
<protein>
    <submittedName>
        <fullName evidence="2">Uncharacterized protein</fullName>
    </submittedName>
</protein>
<evidence type="ECO:0000313" key="3">
    <source>
        <dbReference type="Proteomes" id="UP000324800"/>
    </source>
</evidence>
<dbReference type="AlphaFoldDB" id="A0A5J4VZR0"/>
<name>A0A5J4VZR0_9EUKA</name>